<dbReference type="GO" id="GO:0051536">
    <property type="term" value="F:iron-sulfur cluster binding"/>
    <property type="evidence" value="ECO:0007669"/>
    <property type="project" value="UniProtKB-KW"/>
</dbReference>
<organism evidence="5 6">
    <name type="scientific">Gloeothece verrucosa (strain PCC 7822)</name>
    <name type="common">Cyanothece sp. (strain PCC 7822)</name>
    <dbReference type="NCBI Taxonomy" id="497965"/>
    <lineage>
        <taxon>Bacteria</taxon>
        <taxon>Bacillati</taxon>
        <taxon>Cyanobacteriota</taxon>
        <taxon>Cyanophyceae</taxon>
        <taxon>Oscillatoriophycideae</taxon>
        <taxon>Chroococcales</taxon>
        <taxon>Aphanothecaceae</taxon>
        <taxon>Gloeothece</taxon>
        <taxon>Gloeothece verrucosa</taxon>
    </lineage>
</organism>
<evidence type="ECO:0000256" key="1">
    <source>
        <dbReference type="ARBA" id="ARBA00022723"/>
    </source>
</evidence>
<dbReference type="Pfam" id="PF00037">
    <property type="entry name" value="Fer4"/>
    <property type="match status" value="1"/>
</dbReference>
<dbReference type="PROSITE" id="PS00198">
    <property type="entry name" value="4FE4S_FER_1"/>
    <property type="match status" value="1"/>
</dbReference>
<dbReference type="KEGG" id="cyj:Cyan7822_3672"/>
<feature type="domain" description="4Fe-4S ferredoxin-type" evidence="4">
    <location>
        <begin position="1"/>
        <end position="29"/>
    </location>
</feature>
<reference evidence="6" key="1">
    <citation type="journal article" date="2011" name="MBio">
        <title>Novel metabolic attributes of the genus Cyanothece, comprising a group of unicellular nitrogen-fixing Cyanobacteria.</title>
        <authorList>
            <person name="Bandyopadhyay A."/>
            <person name="Elvitigala T."/>
            <person name="Welsh E."/>
            <person name="Stockel J."/>
            <person name="Liberton M."/>
            <person name="Min H."/>
            <person name="Sherman L.A."/>
            <person name="Pakrasi H.B."/>
        </authorList>
    </citation>
    <scope>NUCLEOTIDE SEQUENCE [LARGE SCALE GENOMIC DNA]</scope>
    <source>
        <strain evidence="6">PCC 7822</strain>
    </source>
</reference>
<evidence type="ECO:0000256" key="2">
    <source>
        <dbReference type="ARBA" id="ARBA00023004"/>
    </source>
</evidence>
<dbReference type="Proteomes" id="UP000008206">
    <property type="component" value="Chromosome"/>
</dbReference>
<accession>E0UH10</accession>
<evidence type="ECO:0000313" key="6">
    <source>
        <dbReference type="Proteomes" id="UP000008206"/>
    </source>
</evidence>
<dbReference type="STRING" id="497965.Cyan7822_3672"/>
<sequence length="129" mass="14366">MSYTITNNCIGCDRCYVQCPTGAIQKVDGLLLIDSTLCNDCVGYHGTPQCASICPTNGGCIPSAASITPEPTWVPQALKSEVSPYWDSWFARYNYLMQRLKSGDQTGYWQHWFDTYSSKLTSLLSQSMI</sequence>
<dbReference type="OrthoDB" id="9803397at2"/>
<protein>
    <submittedName>
        <fullName evidence="5">4Fe-4S ferredoxin iron-sulfur binding domain protein</fullName>
    </submittedName>
</protein>
<dbReference type="InterPro" id="IPR017896">
    <property type="entry name" value="4Fe4S_Fe-S-bd"/>
</dbReference>
<evidence type="ECO:0000256" key="3">
    <source>
        <dbReference type="ARBA" id="ARBA00023014"/>
    </source>
</evidence>
<gene>
    <name evidence="5" type="ordered locus">Cyan7822_3672</name>
</gene>
<keyword evidence="3" id="KW-0411">Iron-sulfur</keyword>
<keyword evidence="2" id="KW-0408">Iron</keyword>
<dbReference type="Gene3D" id="3.30.70.20">
    <property type="match status" value="1"/>
</dbReference>
<keyword evidence="1" id="KW-0479">Metal-binding</keyword>
<evidence type="ECO:0000259" key="4">
    <source>
        <dbReference type="PROSITE" id="PS51379"/>
    </source>
</evidence>
<dbReference type="GO" id="GO:0046872">
    <property type="term" value="F:metal ion binding"/>
    <property type="evidence" value="ECO:0007669"/>
    <property type="project" value="UniProtKB-KW"/>
</dbReference>
<keyword evidence="6" id="KW-1185">Reference proteome</keyword>
<dbReference type="HOGENOM" id="CLU_2140629_0_0_3"/>
<dbReference type="eggNOG" id="COG1145">
    <property type="taxonomic scope" value="Bacteria"/>
</dbReference>
<dbReference type="PROSITE" id="PS51379">
    <property type="entry name" value="4FE4S_FER_2"/>
    <property type="match status" value="1"/>
</dbReference>
<dbReference type="EMBL" id="CP002198">
    <property type="protein sequence ID" value="ADN15609.1"/>
    <property type="molecule type" value="Genomic_DNA"/>
</dbReference>
<dbReference type="SUPFAM" id="SSF54862">
    <property type="entry name" value="4Fe-4S ferredoxins"/>
    <property type="match status" value="1"/>
</dbReference>
<dbReference type="RefSeq" id="WP_013323678.1">
    <property type="nucleotide sequence ID" value="NC_014501.1"/>
</dbReference>
<evidence type="ECO:0000313" key="5">
    <source>
        <dbReference type="EMBL" id="ADN15609.1"/>
    </source>
</evidence>
<dbReference type="InterPro" id="IPR017900">
    <property type="entry name" value="4Fe4S_Fe_S_CS"/>
</dbReference>
<proteinExistence type="predicted"/>
<dbReference type="AlphaFoldDB" id="E0UH10"/>
<name>E0UH10_GLOV7</name>